<evidence type="ECO:0000313" key="8">
    <source>
        <dbReference type="EMBL" id="KAJ5719973.1"/>
    </source>
</evidence>
<dbReference type="GO" id="GO:0022857">
    <property type="term" value="F:transmembrane transporter activity"/>
    <property type="evidence" value="ECO:0007669"/>
    <property type="project" value="TreeGrafter"/>
</dbReference>
<evidence type="ECO:0000313" key="9">
    <source>
        <dbReference type="Proteomes" id="UP001215712"/>
    </source>
</evidence>
<feature type="transmembrane region" description="Helical" evidence="7">
    <location>
        <begin position="47"/>
        <end position="68"/>
    </location>
</feature>
<comment type="similarity">
    <text evidence="2">Belongs to the major facilitator superfamily. TCR/Tet family.</text>
</comment>
<keyword evidence="3 7" id="KW-0812">Transmembrane</keyword>
<feature type="transmembrane region" description="Helical" evidence="7">
    <location>
        <begin position="12"/>
        <end position="35"/>
    </location>
</feature>
<gene>
    <name evidence="8" type="ORF">N7493_006851</name>
</gene>
<organism evidence="8 9">
    <name type="scientific">Penicillium malachiteum</name>
    <dbReference type="NCBI Taxonomy" id="1324776"/>
    <lineage>
        <taxon>Eukaryota</taxon>
        <taxon>Fungi</taxon>
        <taxon>Dikarya</taxon>
        <taxon>Ascomycota</taxon>
        <taxon>Pezizomycotina</taxon>
        <taxon>Eurotiomycetes</taxon>
        <taxon>Eurotiomycetidae</taxon>
        <taxon>Eurotiales</taxon>
        <taxon>Aspergillaceae</taxon>
        <taxon>Penicillium</taxon>
    </lineage>
</organism>
<keyword evidence="9" id="KW-1185">Reference proteome</keyword>
<dbReference type="Gene3D" id="1.20.1250.20">
    <property type="entry name" value="MFS general substrate transporter like domains"/>
    <property type="match status" value="1"/>
</dbReference>
<evidence type="ECO:0000256" key="1">
    <source>
        <dbReference type="ARBA" id="ARBA00004141"/>
    </source>
</evidence>
<evidence type="ECO:0000256" key="2">
    <source>
        <dbReference type="ARBA" id="ARBA00007520"/>
    </source>
</evidence>
<dbReference type="AlphaFoldDB" id="A0AAD6HJJ9"/>
<dbReference type="InterPro" id="IPR036259">
    <property type="entry name" value="MFS_trans_sf"/>
</dbReference>
<reference evidence="8" key="1">
    <citation type="journal article" date="2023" name="IMA Fungus">
        <title>Comparative genomic study of the Penicillium genus elucidates a diverse pangenome and 15 lateral gene transfer events.</title>
        <authorList>
            <person name="Petersen C."/>
            <person name="Sorensen T."/>
            <person name="Nielsen M.R."/>
            <person name="Sondergaard T.E."/>
            <person name="Sorensen J.L."/>
            <person name="Fitzpatrick D.A."/>
            <person name="Frisvad J.C."/>
            <person name="Nielsen K.L."/>
        </authorList>
    </citation>
    <scope>NUCLEOTIDE SEQUENCE</scope>
    <source>
        <strain evidence="8">IBT 17514</strain>
    </source>
</reference>
<dbReference type="PANTHER" id="PTHR23501:SF193">
    <property type="entry name" value="MULTIDRUG TRANSPORTER, PUTATIVE (AFU_ORTHOLOGUE AFUA_8G00940)-RELATED"/>
    <property type="match status" value="1"/>
</dbReference>
<evidence type="ECO:0000256" key="4">
    <source>
        <dbReference type="ARBA" id="ARBA00022989"/>
    </source>
</evidence>
<comment type="subcellular location">
    <subcellularLocation>
        <location evidence="1">Membrane</location>
        <topology evidence="1">Multi-pass membrane protein</topology>
    </subcellularLocation>
</comment>
<feature type="transmembrane region" description="Helical" evidence="7">
    <location>
        <begin position="106"/>
        <end position="127"/>
    </location>
</feature>
<keyword evidence="4 7" id="KW-1133">Transmembrane helix</keyword>
<dbReference type="EMBL" id="JAQJAN010000009">
    <property type="protein sequence ID" value="KAJ5719973.1"/>
    <property type="molecule type" value="Genomic_DNA"/>
</dbReference>
<evidence type="ECO:0008006" key="10">
    <source>
        <dbReference type="Google" id="ProtNLM"/>
    </source>
</evidence>
<dbReference type="Proteomes" id="UP001215712">
    <property type="component" value="Unassembled WGS sequence"/>
</dbReference>
<evidence type="ECO:0000256" key="6">
    <source>
        <dbReference type="ARBA" id="ARBA00023180"/>
    </source>
</evidence>
<keyword evidence="5 7" id="KW-0472">Membrane</keyword>
<reference evidence="8" key="2">
    <citation type="submission" date="2023-01" db="EMBL/GenBank/DDBJ databases">
        <authorList>
            <person name="Petersen C."/>
        </authorList>
    </citation>
    <scope>NUCLEOTIDE SEQUENCE</scope>
    <source>
        <strain evidence="8">IBT 17514</strain>
    </source>
</reference>
<dbReference type="PANTHER" id="PTHR23501">
    <property type="entry name" value="MAJOR FACILITATOR SUPERFAMILY"/>
    <property type="match status" value="1"/>
</dbReference>
<keyword evidence="6" id="KW-0325">Glycoprotein</keyword>
<proteinExistence type="inferred from homology"/>
<comment type="caution">
    <text evidence="8">The sequence shown here is derived from an EMBL/GenBank/DDBJ whole genome shotgun (WGS) entry which is preliminary data.</text>
</comment>
<accession>A0AAD6HJJ9</accession>
<name>A0AAD6HJJ9_9EURO</name>
<protein>
    <recommendedName>
        <fullName evidence="10">Major facilitator superfamily (MFS) profile domain-containing protein</fullName>
    </recommendedName>
</protein>
<evidence type="ECO:0000256" key="5">
    <source>
        <dbReference type="ARBA" id="ARBA00023136"/>
    </source>
</evidence>
<feature type="transmembrane region" description="Helical" evidence="7">
    <location>
        <begin position="214"/>
        <end position="234"/>
    </location>
</feature>
<feature type="transmembrane region" description="Helical" evidence="7">
    <location>
        <begin position="139"/>
        <end position="163"/>
    </location>
</feature>
<evidence type="ECO:0000256" key="3">
    <source>
        <dbReference type="ARBA" id="ARBA00022692"/>
    </source>
</evidence>
<evidence type="ECO:0000256" key="7">
    <source>
        <dbReference type="SAM" id="Phobius"/>
    </source>
</evidence>
<dbReference type="SUPFAM" id="SSF103473">
    <property type="entry name" value="MFS general substrate transporter"/>
    <property type="match status" value="1"/>
</dbReference>
<feature type="transmembrane region" description="Helical" evidence="7">
    <location>
        <begin position="75"/>
        <end position="94"/>
    </location>
</feature>
<dbReference type="GO" id="GO:0005886">
    <property type="term" value="C:plasma membrane"/>
    <property type="evidence" value="ECO:0007669"/>
    <property type="project" value="TreeGrafter"/>
</dbReference>
<sequence>MIPFQMVKKQVIYCSCLSIFFLYANNVVSAYYLAIYFQSVRDKTPTLSGVDMLPGILGQMICGILAGFTVTRLGYYLPWSIIGTALAAVGSGLISTFNKNTDTEAWIGYQIIAGVGRGLSIQMPLLAVQNNVPLSQIAISMALLRFCQSFGGSMLLSFAGTAFDLGLEHALPKYAPGVSYATVSSAGVSGIRTEIPKDKVAGVIMAYVVAVQEVFYIVAGTTAVAVVFSCGLGWKSVKKTKNSGLDVPRDSRA</sequence>